<reference evidence="2 3" key="1">
    <citation type="submission" date="2017-01" db="EMBL/GenBank/DDBJ databases">
        <title>Genome sequence of Rhodoferax antarcticus ANT.BR, a psychrophilic purple nonsulfur bacterium from an Antarctic microbial mat.</title>
        <authorList>
            <person name="Baker J."/>
            <person name="Riester C."/>
            <person name="Skinner B."/>
            <person name="Newell A."/>
            <person name="Swingley W."/>
            <person name="Madigan M."/>
            <person name="Jung D."/>
            <person name="Asao M."/>
            <person name="Chen M."/>
            <person name="Loughlin P."/>
            <person name="Pan H."/>
            <person name="Lin S."/>
            <person name="Li N."/>
            <person name="Shaw J."/>
            <person name="Prado M."/>
            <person name="Sherman C."/>
            <person name="Li X."/>
            <person name="Tang J."/>
            <person name="Blankenship R."/>
            <person name="Zhao T."/>
            <person name="Touchman J."/>
            <person name="Sattley M."/>
        </authorList>
    </citation>
    <scope>NUCLEOTIDE SEQUENCE [LARGE SCALE GENOMIC DNA]</scope>
    <source>
        <strain evidence="2 3">ANT.BR</strain>
    </source>
</reference>
<dbReference type="Pfam" id="PF01571">
    <property type="entry name" value="GCV_T"/>
    <property type="match status" value="1"/>
</dbReference>
<organism evidence="2 3">
    <name type="scientific">Rhodoferax antarcticus ANT.BR</name>
    <dbReference type="NCBI Taxonomy" id="1111071"/>
    <lineage>
        <taxon>Bacteria</taxon>
        <taxon>Pseudomonadati</taxon>
        <taxon>Pseudomonadota</taxon>
        <taxon>Betaproteobacteria</taxon>
        <taxon>Burkholderiales</taxon>
        <taxon>Comamonadaceae</taxon>
        <taxon>Rhodoferax</taxon>
    </lineage>
</organism>
<dbReference type="AlphaFoldDB" id="A0A1Q8YBP4"/>
<gene>
    <name evidence="2" type="ORF">BLL52_3355</name>
</gene>
<evidence type="ECO:0000313" key="3">
    <source>
        <dbReference type="Proteomes" id="UP000185911"/>
    </source>
</evidence>
<dbReference type="SUPFAM" id="SSF101790">
    <property type="entry name" value="Aminomethyltransferase beta-barrel domain"/>
    <property type="match status" value="1"/>
</dbReference>
<keyword evidence="3" id="KW-1185">Reference proteome</keyword>
<dbReference type="Gene3D" id="3.30.70.1400">
    <property type="entry name" value="Aminomethyltransferase beta-barrel domains"/>
    <property type="match status" value="1"/>
</dbReference>
<dbReference type="Proteomes" id="UP000185911">
    <property type="component" value="Unassembled WGS sequence"/>
</dbReference>
<dbReference type="EMBL" id="MSYM01000017">
    <property type="protein sequence ID" value="OLP05230.1"/>
    <property type="molecule type" value="Genomic_DNA"/>
</dbReference>
<dbReference type="STRING" id="81479.RA876_10740"/>
<dbReference type="InterPro" id="IPR029043">
    <property type="entry name" value="GcvT/YgfZ_C"/>
</dbReference>
<dbReference type="PANTHER" id="PTHR22602:SF0">
    <property type="entry name" value="TRANSFERASE CAF17, MITOCHONDRIAL-RELATED"/>
    <property type="match status" value="1"/>
</dbReference>
<sequence>MRNQLHGVAPLTHLGLIRAQGDDAAKFLHNQFTQDFVLLGQNQARLAGFCNAKGRLQASFIGFKRSETDILLVCSRDILATTLKRLSMFVLRAKVKLTDASDDFALYGLAGAALQSATSKIAAYADSTWARADFDEVSLINLYPADGVARALWVAPAGHPAPAGEAMSAELWAWSEVRSGIVTLTHPIYEAYVPQMINYESVGGVNFKKGCYPGQEVVARSQFRGTLKRRAYLAHADAPMQAGDEVFLPADEGQPCGTVAQSAAAPGGGYEALVSMQISAFEAGVVRLGSVAGPALVLAPAPYPLLADI</sequence>
<dbReference type="PIRSF" id="PIRSF006487">
    <property type="entry name" value="GcvT"/>
    <property type="match status" value="1"/>
</dbReference>
<evidence type="ECO:0000313" key="2">
    <source>
        <dbReference type="EMBL" id="OLP05230.1"/>
    </source>
</evidence>
<protein>
    <submittedName>
        <fullName evidence="2">Putative folate-binding protein YgfZ</fullName>
    </submittedName>
</protein>
<dbReference type="NCBIfam" id="TIGR03317">
    <property type="entry name" value="ygfZ_signature"/>
    <property type="match status" value="1"/>
</dbReference>
<feature type="domain" description="GCVT N-terminal" evidence="1">
    <location>
        <begin position="7"/>
        <end position="134"/>
    </location>
</feature>
<dbReference type="InterPro" id="IPR017703">
    <property type="entry name" value="YgfZ/GCV_T_CS"/>
</dbReference>
<name>A0A1Q8YBP4_9BURK</name>
<evidence type="ECO:0000259" key="1">
    <source>
        <dbReference type="Pfam" id="PF01571"/>
    </source>
</evidence>
<dbReference type="InterPro" id="IPR006222">
    <property type="entry name" value="GCVT_N"/>
</dbReference>
<accession>A0A1Q8YBP4</accession>
<dbReference type="RefSeq" id="WP_075587690.1">
    <property type="nucleotide sequence ID" value="NZ_MSYM01000017.1"/>
</dbReference>
<dbReference type="PANTHER" id="PTHR22602">
    <property type="entry name" value="TRANSFERASE CAF17, MITOCHONDRIAL-RELATED"/>
    <property type="match status" value="1"/>
</dbReference>
<dbReference type="Gene3D" id="2.40.30.160">
    <property type="match status" value="1"/>
</dbReference>
<dbReference type="SUPFAM" id="SSF103025">
    <property type="entry name" value="Folate-binding domain"/>
    <property type="match status" value="1"/>
</dbReference>
<comment type="caution">
    <text evidence="2">The sequence shown here is derived from an EMBL/GenBank/DDBJ whole genome shotgun (WGS) entry which is preliminary data.</text>
</comment>
<proteinExistence type="predicted"/>
<dbReference type="GO" id="GO:0016226">
    <property type="term" value="P:iron-sulfur cluster assembly"/>
    <property type="evidence" value="ECO:0007669"/>
    <property type="project" value="TreeGrafter"/>
</dbReference>
<dbReference type="InterPro" id="IPR045179">
    <property type="entry name" value="YgfZ/GcvT"/>
</dbReference>